<dbReference type="Pfam" id="PF16212">
    <property type="entry name" value="PhoLip_ATPase_C"/>
    <property type="match status" value="1"/>
</dbReference>
<dbReference type="GO" id="GO:0046872">
    <property type="term" value="F:metal ion binding"/>
    <property type="evidence" value="ECO:0007669"/>
    <property type="project" value="UniProtKB-KW"/>
</dbReference>
<evidence type="ECO:0000256" key="3">
    <source>
        <dbReference type="ARBA" id="ARBA00022842"/>
    </source>
</evidence>
<evidence type="ECO:0000256" key="1">
    <source>
        <dbReference type="ARBA" id="ARBA00004141"/>
    </source>
</evidence>
<dbReference type="AlphaFoldDB" id="A0AA47MFP0"/>
<evidence type="ECO:0000256" key="2">
    <source>
        <dbReference type="ARBA" id="ARBA00022723"/>
    </source>
</evidence>
<name>A0AA47MFP0_MERPO</name>
<comment type="subcellular location">
    <subcellularLocation>
        <location evidence="1">Membrane</location>
        <topology evidence="1">Multi-pass membrane protein</topology>
    </subcellularLocation>
</comment>
<keyword evidence="4" id="KW-1133">Transmembrane helix</keyword>
<sequence length="116" mass="13141">MFGIMDRDVSAETLLGLPELYRDRARDRVHLVVILGSVMVFFLTILAYNAFCVTCNPPSNPYWILQNQMADPTFHLVCLLTTVAALLPRYTFHVLRNTIDPSPLVRAGSWSAWTLT</sequence>
<keyword evidence="4" id="KW-0472">Membrane</keyword>
<comment type="caution">
    <text evidence="6">The sequence shown here is derived from an EMBL/GenBank/DDBJ whole genome shotgun (WGS) entry which is preliminary data.</text>
</comment>
<dbReference type="Proteomes" id="UP001174136">
    <property type="component" value="Unassembled WGS sequence"/>
</dbReference>
<evidence type="ECO:0000313" key="6">
    <source>
        <dbReference type="EMBL" id="KAK0139269.1"/>
    </source>
</evidence>
<keyword evidence="3" id="KW-0460">Magnesium</keyword>
<dbReference type="GO" id="GO:0005886">
    <property type="term" value="C:plasma membrane"/>
    <property type="evidence" value="ECO:0007669"/>
    <property type="project" value="TreeGrafter"/>
</dbReference>
<keyword evidence="4" id="KW-0812">Transmembrane</keyword>
<gene>
    <name evidence="6" type="primary">ATP10D_1</name>
    <name evidence="6" type="ORF">N1851_024095</name>
</gene>
<keyword evidence="2" id="KW-0479">Metal-binding</keyword>
<feature type="domain" description="P-type ATPase C-terminal" evidence="5">
    <location>
        <begin position="29"/>
        <end position="101"/>
    </location>
</feature>
<dbReference type="GO" id="GO:0140326">
    <property type="term" value="F:ATPase-coupled intramembrane lipid transporter activity"/>
    <property type="evidence" value="ECO:0007669"/>
    <property type="project" value="TreeGrafter"/>
</dbReference>
<dbReference type="InterPro" id="IPR032630">
    <property type="entry name" value="P_typ_ATPase_c"/>
</dbReference>
<proteinExistence type="predicted"/>
<dbReference type="PANTHER" id="PTHR24092">
    <property type="entry name" value="PROBABLE PHOSPHOLIPID-TRANSPORTING ATPASE"/>
    <property type="match status" value="1"/>
</dbReference>
<evidence type="ECO:0000256" key="4">
    <source>
        <dbReference type="SAM" id="Phobius"/>
    </source>
</evidence>
<organism evidence="6 7">
    <name type="scientific">Merluccius polli</name>
    <name type="common">Benguela hake</name>
    <name type="synonym">Merluccius cadenati</name>
    <dbReference type="NCBI Taxonomy" id="89951"/>
    <lineage>
        <taxon>Eukaryota</taxon>
        <taxon>Metazoa</taxon>
        <taxon>Chordata</taxon>
        <taxon>Craniata</taxon>
        <taxon>Vertebrata</taxon>
        <taxon>Euteleostomi</taxon>
        <taxon>Actinopterygii</taxon>
        <taxon>Neopterygii</taxon>
        <taxon>Teleostei</taxon>
        <taxon>Neoteleostei</taxon>
        <taxon>Acanthomorphata</taxon>
        <taxon>Zeiogadaria</taxon>
        <taxon>Gadariae</taxon>
        <taxon>Gadiformes</taxon>
        <taxon>Gadoidei</taxon>
        <taxon>Merlucciidae</taxon>
        <taxon>Merluccius</taxon>
    </lineage>
</organism>
<evidence type="ECO:0000313" key="7">
    <source>
        <dbReference type="Proteomes" id="UP001174136"/>
    </source>
</evidence>
<dbReference type="PANTHER" id="PTHR24092:SF79">
    <property type="entry name" value="PHOSPHOLIPID-TRANSPORTING ATPASE VB"/>
    <property type="match status" value="1"/>
</dbReference>
<protein>
    <submittedName>
        <fullName evidence="6">Phospholipid-transporting ATPase VD</fullName>
    </submittedName>
</protein>
<dbReference type="GO" id="GO:0045332">
    <property type="term" value="P:phospholipid translocation"/>
    <property type="evidence" value="ECO:0007669"/>
    <property type="project" value="TreeGrafter"/>
</dbReference>
<reference evidence="6" key="1">
    <citation type="journal article" date="2023" name="Front. Mar. Sci.">
        <title>A new Merluccius polli reference genome to investigate the effects of global change in West African waters.</title>
        <authorList>
            <person name="Mateo J.L."/>
            <person name="Blanco-Fernandez C."/>
            <person name="Garcia-Vazquez E."/>
            <person name="Machado-Schiaffino G."/>
        </authorList>
    </citation>
    <scope>NUCLEOTIDE SEQUENCE</scope>
    <source>
        <strain evidence="6">C29</strain>
        <tissue evidence="6">Fin</tissue>
    </source>
</reference>
<accession>A0AA47MFP0</accession>
<dbReference type="EMBL" id="JAOPHQ010004495">
    <property type="protein sequence ID" value="KAK0139269.1"/>
    <property type="molecule type" value="Genomic_DNA"/>
</dbReference>
<evidence type="ECO:0000259" key="5">
    <source>
        <dbReference type="Pfam" id="PF16212"/>
    </source>
</evidence>
<feature type="transmembrane region" description="Helical" evidence="4">
    <location>
        <begin position="29"/>
        <end position="51"/>
    </location>
</feature>
<keyword evidence="7" id="KW-1185">Reference proteome</keyword>